<accession>F0J4K5</accession>
<dbReference type="PANTHER" id="PTHR43859">
    <property type="entry name" value="ACYL-ACTIVATING ENZYME"/>
    <property type="match status" value="1"/>
</dbReference>
<evidence type="ECO:0000256" key="2">
    <source>
        <dbReference type="ARBA" id="ARBA00022598"/>
    </source>
</evidence>
<proteinExistence type="inferred from homology"/>
<evidence type="ECO:0000313" key="6">
    <source>
        <dbReference type="EMBL" id="BAJ80057.1"/>
    </source>
</evidence>
<dbReference type="InterPro" id="IPR000873">
    <property type="entry name" value="AMP-dep_synth/lig_dom"/>
</dbReference>
<keyword evidence="7" id="KW-1185">Reference proteome</keyword>
<feature type="domain" description="AMP-dependent synthetase/ligase" evidence="5">
    <location>
        <begin position="48"/>
        <end position="161"/>
    </location>
</feature>
<evidence type="ECO:0000259" key="5">
    <source>
        <dbReference type="Pfam" id="PF00501"/>
    </source>
</evidence>
<comment type="similarity">
    <text evidence="1">Belongs to the ATP-dependent AMP-binding enzyme family.</text>
</comment>
<evidence type="ECO:0000256" key="4">
    <source>
        <dbReference type="ARBA" id="ARBA00023098"/>
    </source>
</evidence>
<organism evidence="6 7">
    <name type="scientific">Acidiphilium multivorum (strain DSM 11245 / JCM 8867 / NBRC 100883 / AIU 301)</name>
    <dbReference type="NCBI Taxonomy" id="926570"/>
    <lineage>
        <taxon>Bacteria</taxon>
        <taxon>Pseudomonadati</taxon>
        <taxon>Pseudomonadota</taxon>
        <taxon>Alphaproteobacteria</taxon>
        <taxon>Acetobacterales</taxon>
        <taxon>Acidocellaceae</taxon>
        <taxon>Acidiphilium</taxon>
    </lineage>
</organism>
<dbReference type="SUPFAM" id="SSF56801">
    <property type="entry name" value="Acetyl-CoA synthetase-like"/>
    <property type="match status" value="1"/>
</dbReference>
<keyword evidence="3" id="KW-0276">Fatty acid metabolism</keyword>
<dbReference type="PANTHER" id="PTHR43859:SF4">
    <property type="entry name" value="BUTANOATE--COA LIGASE AAE1-RELATED"/>
    <property type="match status" value="1"/>
</dbReference>
<dbReference type="KEGG" id="amv:ACMV_07100"/>
<keyword evidence="2 6" id="KW-0436">Ligase</keyword>
<keyword evidence="4" id="KW-0443">Lipid metabolism</keyword>
<sequence>MAVAWGGWYPVRNETPHHAEDTTMTDFITGLEKTEANYQALSPLSFLARTAKVWPERTAIVHGSIRRTWAETFERCKRLGAALAARGIGPGDVVAVMAPNIPAMVEAHFGVAMAGAVLNTLNTRLDAPTIAYILRHGEAKLLLSDTEFAPVIAAALAELSDNAPPVIDIDDPEGPGGARLGAMDLAYPVVTHTH</sequence>
<dbReference type="HOGENOM" id="CLU_000022_32_0_5"/>
<dbReference type="Proteomes" id="UP000007100">
    <property type="component" value="Chromosome"/>
</dbReference>
<dbReference type="AlphaFoldDB" id="F0J4K5"/>
<dbReference type="Pfam" id="PF00501">
    <property type="entry name" value="AMP-binding"/>
    <property type="match status" value="1"/>
</dbReference>
<protein>
    <submittedName>
        <fullName evidence="6">Putative fatty-acid--CoA ligase</fullName>
    </submittedName>
</protein>
<evidence type="ECO:0000313" key="7">
    <source>
        <dbReference type="Proteomes" id="UP000007100"/>
    </source>
</evidence>
<dbReference type="GO" id="GO:0016874">
    <property type="term" value="F:ligase activity"/>
    <property type="evidence" value="ECO:0007669"/>
    <property type="project" value="UniProtKB-KW"/>
</dbReference>
<reference evidence="6 7" key="1">
    <citation type="submission" date="2010-12" db="EMBL/GenBank/DDBJ databases">
        <title>Whole genome sequence of Acidiphilium multivorum AIU301.</title>
        <authorList>
            <person name="Narita-Yamada S."/>
            <person name="Nakamura S."/>
            <person name="Ito N."/>
            <person name="Takarada H."/>
            <person name="Katano Y."/>
            <person name="Nakazawa H."/>
            <person name="Hosoyama A."/>
            <person name="Yamada R."/>
            <person name="Fujita N."/>
        </authorList>
    </citation>
    <scope>NUCLEOTIDE SEQUENCE [LARGE SCALE GENOMIC DNA]</scope>
    <source>
        <strain evidence="7">DSM 11245 / JCM 8867 / AIU301</strain>
    </source>
</reference>
<dbReference type="EMBL" id="AP012035">
    <property type="protein sequence ID" value="BAJ80057.1"/>
    <property type="molecule type" value="Genomic_DNA"/>
</dbReference>
<dbReference type="GO" id="GO:0006631">
    <property type="term" value="P:fatty acid metabolic process"/>
    <property type="evidence" value="ECO:0007669"/>
    <property type="project" value="UniProtKB-KW"/>
</dbReference>
<dbReference type="Gene3D" id="3.40.50.980">
    <property type="match status" value="1"/>
</dbReference>
<name>F0J4K5_ACIMA</name>
<evidence type="ECO:0000256" key="3">
    <source>
        <dbReference type="ARBA" id="ARBA00022832"/>
    </source>
</evidence>
<gene>
    <name evidence="6" type="ordered locus">ACMV_07100</name>
</gene>
<evidence type="ECO:0000256" key="1">
    <source>
        <dbReference type="ARBA" id="ARBA00006432"/>
    </source>
</evidence>